<protein>
    <submittedName>
        <fullName evidence="2">Uncharacterized protein</fullName>
    </submittedName>
</protein>
<dbReference type="Proteomes" id="UP000768462">
    <property type="component" value="Unassembled WGS sequence"/>
</dbReference>
<accession>A0A927ZJ70</accession>
<gene>
    <name evidence="2" type="ORF">E7215_09935</name>
</gene>
<dbReference type="AlphaFoldDB" id="A0A927ZJ70"/>
<organism evidence="2 3">
    <name type="scientific">Clostridium sulfidigenes</name>
    <dbReference type="NCBI Taxonomy" id="318464"/>
    <lineage>
        <taxon>Bacteria</taxon>
        <taxon>Bacillati</taxon>
        <taxon>Bacillota</taxon>
        <taxon>Clostridia</taxon>
        <taxon>Eubacteriales</taxon>
        <taxon>Clostridiaceae</taxon>
        <taxon>Clostridium</taxon>
    </lineage>
</organism>
<feature type="coiled-coil region" evidence="1">
    <location>
        <begin position="38"/>
        <end position="65"/>
    </location>
</feature>
<keyword evidence="1" id="KW-0175">Coiled coil</keyword>
<evidence type="ECO:0000313" key="3">
    <source>
        <dbReference type="Proteomes" id="UP000768462"/>
    </source>
</evidence>
<sequence length="87" mass="10466">MEKKLTTELKLYKEEFDFLHKKIGELEWKIATIFYGRKAITRLEIETLEDRLENYRANIGMLVEKIRNEVQNLTNPNSMINSFTERK</sequence>
<evidence type="ECO:0000313" key="2">
    <source>
        <dbReference type="EMBL" id="MBE6060477.1"/>
    </source>
</evidence>
<comment type="caution">
    <text evidence="2">The sequence shown here is derived from an EMBL/GenBank/DDBJ whole genome shotgun (WGS) entry which is preliminary data.</text>
</comment>
<proteinExistence type="predicted"/>
<name>A0A927ZJ70_9CLOT</name>
<dbReference type="EMBL" id="SVCM01000113">
    <property type="protein sequence ID" value="MBE6060477.1"/>
    <property type="molecule type" value="Genomic_DNA"/>
</dbReference>
<evidence type="ECO:0000256" key="1">
    <source>
        <dbReference type="SAM" id="Coils"/>
    </source>
</evidence>
<reference evidence="2" key="1">
    <citation type="submission" date="2019-04" db="EMBL/GenBank/DDBJ databases">
        <title>Evolution of Biomass-Degrading Anaerobic Consortia Revealed by Metagenomics.</title>
        <authorList>
            <person name="Peng X."/>
        </authorList>
    </citation>
    <scope>NUCLEOTIDE SEQUENCE</scope>
    <source>
        <strain evidence="2">SIG254</strain>
    </source>
</reference>